<feature type="non-terminal residue" evidence="1">
    <location>
        <position position="1"/>
    </location>
</feature>
<dbReference type="InterPro" id="IPR001461">
    <property type="entry name" value="Aspartic_peptidase_A1"/>
</dbReference>
<dbReference type="GO" id="GO:0006508">
    <property type="term" value="P:proteolysis"/>
    <property type="evidence" value="ECO:0007669"/>
    <property type="project" value="InterPro"/>
</dbReference>
<dbReference type="InterPro" id="IPR021109">
    <property type="entry name" value="Peptidase_aspartic_dom_sf"/>
</dbReference>
<organism evidence="1 2">
    <name type="scientific">Rhododendron williamsianum</name>
    <dbReference type="NCBI Taxonomy" id="262921"/>
    <lineage>
        <taxon>Eukaryota</taxon>
        <taxon>Viridiplantae</taxon>
        <taxon>Streptophyta</taxon>
        <taxon>Embryophyta</taxon>
        <taxon>Tracheophyta</taxon>
        <taxon>Spermatophyta</taxon>
        <taxon>Magnoliopsida</taxon>
        <taxon>eudicotyledons</taxon>
        <taxon>Gunneridae</taxon>
        <taxon>Pentapetalae</taxon>
        <taxon>asterids</taxon>
        <taxon>Ericales</taxon>
        <taxon>Ericaceae</taxon>
        <taxon>Ericoideae</taxon>
        <taxon>Rhodoreae</taxon>
        <taxon>Rhododendron</taxon>
    </lineage>
</organism>
<dbReference type="GO" id="GO:0004190">
    <property type="term" value="F:aspartic-type endopeptidase activity"/>
    <property type="evidence" value="ECO:0007669"/>
    <property type="project" value="InterPro"/>
</dbReference>
<dbReference type="OrthoDB" id="1732331at2759"/>
<dbReference type="EMBL" id="QEFC01003072">
    <property type="protein sequence ID" value="KAE9450287.1"/>
    <property type="molecule type" value="Genomic_DNA"/>
</dbReference>
<keyword evidence="2" id="KW-1185">Reference proteome</keyword>
<dbReference type="Gene3D" id="2.40.70.10">
    <property type="entry name" value="Acid Proteases"/>
    <property type="match status" value="2"/>
</dbReference>
<sequence length="174" mass="20159">MRLYLHCSQTYNITVSQARVGTTLVDLDLTALFDSGTSFTYLVDPAYSWFSESFIVPTKYDLLFLDDAQPRCKHQFDTDFFCAYTKMFSANDLQHELIYCLAFVKSAELNIIGRKSSLQAMLVENFMTGYRVVFDKEKLILGWKKSNCYDIEDADTFWRGHTTLPLHLQLLLLD</sequence>
<dbReference type="SUPFAM" id="SSF50630">
    <property type="entry name" value="Acid proteases"/>
    <property type="match status" value="1"/>
</dbReference>
<proteinExistence type="predicted"/>
<reference evidence="1 2" key="1">
    <citation type="journal article" date="2019" name="Genome Biol. Evol.">
        <title>The Rhododendron genome and chromosomal organization provide insight into shared whole-genome duplications across the heath family (Ericaceae).</title>
        <authorList>
            <person name="Soza V.L."/>
            <person name="Lindsley D."/>
            <person name="Waalkes A."/>
            <person name="Ramage E."/>
            <person name="Patwardhan R.P."/>
            <person name="Burton J.N."/>
            <person name="Adey A."/>
            <person name="Kumar A."/>
            <person name="Qiu R."/>
            <person name="Shendure J."/>
            <person name="Hall B."/>
        </authorList>
    </citation>
    <scope>NUCLEOTIDE SEQUENCE [LARGE SCALE GENOMIC DNA]</scope>
    <source>
        <strain evidence="1">RSF 1966-606</strain>
    </source>
</reference>
<comment type="caution">
    <text evidence="1">The sequence shown here is derived from an EMBL/GenBank/DDBJ whole genome shotgun (WGS) entry which is preliminary data.</text>
</comment>
<gene>
    <name evidence="1" type="ORF">C3L33_17817</name>
</gene>
<name>A0A6A4L5Q5_9ERIC</name>
<protein>
    <recommendedName>
        <fullName evidence="3">Peptidase A1 domain-containing protein</fullName>
    </recommendedName>
</protein>
<dbReference type="PANTHER" id="PTHR13683">
    <property type="entry name" value="ASPARTYL PROTEASES"/>
    <property type="match status" value="1"/>
</dbReference>
<dbReference type="Proteomes" id="UP000428333">
    <property type="component" value="Linkage Group LG11"/>
</dbReference>
<accession>A0A6A4L5Q5</accession>
<dbReference type="AlphaFoldDB" id="A0A6A4L5Q5"/>
<evidence type="ECO:0000313" key="1">
    <source>
        <dbReference type="EMBL" id="KAE9450287.1"/>
    </source>
</evidence>
<evidence type="ECO:0000313" key="2">
    <source>
        <dbReference type="Proteomes" id="UP000428333"/>
    </source>
</evidence>
<dbReference type="PANTHER" id="PTHR13683:SF232">
    <property type="entry name" value="OS09G0542100 PROTEIN"/>
    <property type="match status" value="1"/>
</dbReference>
<evidence type="ECO:0008006" key="3">
    <source>
        <dbReference type="Google" id="ProtNLM"/>
    </source>
</evidence>